<dbReference type="Pfam" id="PF13238">
    <property type="entry name" value="AAA_18"/>
    <property type="match status" value="1"/>
</dbReference>
<dbReference type="NCBIfam" id="NF004861">
    <property type="entry name" value="PRK06217.1"/>
    <property type="match status" value="1"/>
</dbReference>
<evidence type="ECO:0000313" key="2">
    <source>
        <dbReference type="Proteomes" id="UP001236415"/>
    </source>
</evidence>
<gene>
    <name evidence="1" type="ORF">QPK24_11210</name>
</gene>
<accession>A0ABY8X6N6</accession>
<dbReference type="EMBL" id="CP127162">
    <property type="protein sequence ID" value="WIV21195.1"/>
    <property type="molecule type" value="Genomic_DNA"/>
</dbReference>
<dbReference type="InterPro" id="IPR027417">
    <property type="entry name" value="P-loop_NTPase"/>
</dbReference>
<dbReference type="Proteomes" id="UP001236415">
    <property type="component" value="Chromosome"/>
</dbReference>
<dbReference type="PANTHER" id="PTHR37816">
    <property type="entry name" value="YALI0E33011P"/>
    <property type="match status" value="1"/>
</dbReference>
<dbReference type="PANTHER" id="PTHR37816:SF2">
    <property type="entry name" value="DNA TOPOLOGY MODULATION PROTEIN FLAR-RELATED PROTEIN"/>
    <property type="match status" value="1"/>
</dbReference>
<proteinExistence type="predicted"/>
<dbReference type="RefSeq" id="WP_285748736.1">
    <property type="nucleotide sequence ID" value="NZ_CP127162.1"/>
</dbReference>
<name>A0ABY8X6N6_9BACL</name>
<keyword evidence="2" id="KW-1185">Reference proteome</keyword>
<dbReference type="Gene3D" id="3.40.50.300">
    <property type="entry name" value="P-loop containing nucleotide triphosphate hydrolases"/>
    <property type="match status" value="1"/>
</dbReference>
<organism evidence="1 2">
    <name type="scientific">Paenibacillus polygoni</name>
    <dbReference type="NCBI Taxonomy" id="3050112"/>
    <lineage>
        <taxon>Bacteria</taxon>
        <taxon>Bacillati</taxon>
        <taxon>Bacillota</taxon>
        <taxon>Bacilli</taxon>
        <taxon>Bacillales</taxon>
        <taxon>Paenibacillaceae</taxon>
        <taxon>Paenibacillus</taxon>
    </lineage>
</organism>
<reference evidence="1 2" key="1">
    <citation type="submission" date="2023-06" db="EMBL/GenBank/DDBJ databases">
        <title>Paenibacillus polygonum sp. nov., an endophytic bacterium, isolated from Polygonum lapathifolium L. in Nanji Wetland National Nature Reserve, South of Poyang Lake, Jiangxi Province, China.</title>
        <authorList>
            <person name="Yu Z."/>
        </authorList>
    </citation>
    <scope>NUCLEOTIDE SEQUENCE [LARGE SCALE GENOMIC DNA]</scope>
    <source>
        <strain evidence="1 2">C31</strain>
    </source>
</reference>
<dbReference type="InterPro" id="IPR052922">
    <property type="entry name" value="Cytidylate_Kinase-2"/>
</dbReference>
<sequence length="179" mass="20849">MKNRIHIFGASGSGTSTLGQELSKRLPHVNFDSDDYLWIEKFTEQRKPPERLHSLTQDLSEYNQWILSGAICGWGNALKSNFDLVIFLYVPKEIRLQRLREREIHRYGKDVLPGGCMYEQSKTFLEWASLYDEAGLEVRSKKLHEKWMSDLTCPVLRIEGNNSISERVNLVLEYLNNNK</sequence>
<dbReference type="SUPFAM" id="SSF52540">
    <property type="entry name" value="P-loop containing nucleoside triphosphate hydrolases"/>
    <property type="match status" value="1"/>
</dbReference>
<evidence type="ECO:0000313" key="1">
    <source>
        <dbReference type="EMBL" id="WIV21195.1"/>
    </source>
</evidence>
<protein>
    <submittedName>
        <fullName evidence="1">AAA family ATPase</fullName>
    </submittedName>
</protein>